<gene>
    <name evidence="4" type="ORF">Q4I31_001849</name>
</gene>
<feature type="region of interest" description="Disordered" evidence="3">
    <location>
        <begin position="258"/>
        <end position="278"/>
    </location>
</feature>
<keyword evidence="1" id="KW-0433">Leucine-rich repeat</keyword>
<evidence type="ECO:0000256" key="1">
    <source>
        <dbReference type="ARBA" id="ARBA00022614"/>
    </source>
</evidence>
<feature type="region of interest" description="Disordered" evidence="3">
    <location>
        <begin position="507"/>
        <end position="593"/>
    </location>
</feature>
<feature type="compositionally biased region" description="Polar residues" evidence="3">
    <location>
        <begin position="1165"/>
        <end position="1175"/>
    </location>
</feature>
<dbReference type="Proteomes" id="UP001500131">
    <property type="component" value="Unassembled WGS sequence"/>
</dbReference>
<keyword evidence="2" id="KW-0677">Repeat</keyword>
<reference evidence="4 5" key="1">
    <citation type="submission" date="2024-02" db="EMBL/GenBank/DDBJ databases">
        <title>FIRST GENOME SEQUENCES OF Leishmania (Viannia) shawi, Leishmania (Viannia) lindenbergi AND Leishmania (Viannia) utingensis.</title>
        <authorList>
            <person name="Resadore F."/>
            <person name="Custodio M.G.F."/>
            <person name="Boite M.C."/>
            <person name="Cupolillo E."/>
            <person name="Ferreira G.E.M."/>
        </authorList>
    </citation>
    <scope>NUCLEOTIDE SEQUENCE [LARGE SCALE GENOMIC DNA]</scope>
    <source>
        <strain evidence="4 5">MHOM/BR/1966/M15733</strain>
    </source>
</reference>
<feature type="compositionally biased region" description="Polar residues" evidence="3">
    <location>
        <begin position="896"/>
        <end position="919"/>
    </location>
</feature>
<name>A0AAW3ASZ2_9TRYP</name>
<dbReference type="SUPFAM" id="SSF52058">
    <property type="entry name" value="L domain-like"/>
    <property type="match status" value="1"/>
</dbReference>
<sequence>METQRAVKGASRRNEVEKGAVPQAEGGMIVSDAVPSALRSAISKRGGFTHNSSVDRSLAGEPNSTTALSSSSLASARLYKDPYAADLGPRESLKASPHTRASKASYVSPASSVKREWKTVAAAMTQSPPSPSVTAPLLGNSAAAASSAACSTGESPTDSSVCSGTEFNRAHKNQMSIRCPALRSSTDAFDESPAAAAASRTSSSPTAVLAEAVEVLCVELPEVSLSHTSRIASAAGGGRLEVRMRGLVALPCLHVPASSTSPSLDEKKASATSSSAHGSGDVVARRLHAVSFRQNAITSLVVQSARSTSGPKVSPITPRSSPLHCYAHVSSLDLTHNALASIAGIDALRCLRSLRLGFNRLTSLAPLWASPYVAELDVLDVSSNALTELLSADDVHALKRHQIRIVTHPTQAHSTAGAHRNNSSSGQKYMQLRVLYASNNQFCEVPSAIYSFTQLADLRLNKNVINRVPDGFPARACLPLLTRVDLSMNRLPSAVVEAVTARAEGAHRFRGGSSPPAEAKTAAFSPSASRTGDSASSEETRKGTERCTERSRDHRLLRPAGGEEKARAPADEGNGAAASARASAPFKRKAAGSLPPTAPVITTASAQEAKHQDAVQCIAENVYSVDLNVWAAAVRRRLEEVLRRSCDSDASGALGATPTCSMYELLVSLSDILSGNSCGGGATTLPRYRRRLTTTARTIASLLPCLPSCFLAYYEETQVRCPPLLLLTGITASMAADQSELLLYEVLALHIVQNCLCMVRGATGGVSQPYARFTPSSLALHSPELSSQQACKAENSSASALRTEAPAANRASGSEPTPRRPSNPGTSRQLNFAVPLQVIHVIACPEAAVTTHSSTSALWAYLTWRQRWEAAVSRRRLPSKSFYVCELGKQPAGAHASQSLSSANQPFTAGDNCNGTHETPNPAEPRSLYPFTANTPIPRVLEWRRLNECRPASYCAVPPAWDLLYDLLLRSSLPESTAPSQPRALAMPPPLTGVGSRVHHARGIPVSLACVLLRAIEYPNCTGAPITFASPISPLLRWPMRGTGGSAARGARSGTSTTTAPYAPCEDVIRSALQWSYYSQQLCNRVESEVNSVAAEQVTVCNMPLYSAEEVLQSQQRAVAALSSLGPQDTRLRCEPCRQNDVSEKPLESAAISKEAASNLPLRRSASTKPRSQALRSTSSAVMSYFAGPCASEAITTPDTTAWSHESEAIDTPAVPVGADHGSTPTAGADAAGGEADELGGIEEQGAADAVARFYQVGVENTAVNAFSAAATVAQRIDLTSRDP</sequence>
<dbReference type="PANTHER" id="PTHR15454">
    <property type="entry name" value="NISCHARIN RELATED"/>
    <property type="match status" value="1"/>
</dbReference>
<comment type="caution">
    <text evidence="4">The sequence shown here is derived from an EMBL/GenBank/DDBJ whole genome shotgun (WGS) entry which is preliminary data.</text>
</comment>
<feature type="compositionally biased region" description="Low complexity" evidence="3">
    <location>
        <begin position="571"/>
        <end position="585"/>
    </location>
</feature>
<feature type="region of interest" description="Disordered" evidence="3">
    <location>
        <begin position="800"/>
        <end position="828"/>
    </location>
</feature>
<proteinExistence type="predicted"/>
<evidence type="ECO:0000256" key="3">
    <source>
        <dbReference type="SAM" id="MobiDB-lite"/>
    </source>
</evidence>
<feature type="region of interest" description="Disordered" evidence="3">
    <location>
        <begin position="87"/>
        <end position="108"/>
    </location>
</feature>
<keyword evidence="5" id="KW-1185">Reference proteome</keyword>
<evidence type="ECO:0000313" key="5">
    <source>
        <dbReference type="Proteomes" id="UP001500131"/>
    </source>
</evidence>
<evidence type="ECO:0000313" key="4">
    <source>
        <dbReference type="EMBL" id="KAL0510474.1"/>
    </source>
</evidence>
<protein>
    <recommendedName>
        <fullName evidence="6">Leucine-rich repeat protein</fullName>
    </recommendedName>
</protein>
<dbReference type="Gene3D" id="3.80.10.10">
    <property type="entry name" value="Ribonuclease Inhibitor"/>
    <property type="match status" value="2"/>
</dbReference>
<feature type="region of interest" description="Disordered" evidence="3">
    <location>
        <begin position="1"/>
        <end position="28"/>
    </location>
</feature>
<evidence type="ECO:0008006" key="6">
    <source>
        <dbReference type="Google" id="ProtNLM"/>
    </source>
</evidence>
<feature type="region of interest" description="Disordered" evidence="3">
    <location>
        <begin position="46"/>
        <end position="66"/>
    </location>
</feature>
<dbReference type="EMBL" id="JBAMZK010000013">
    <property type="protein sequence ID" value="KAL0510474.1"/>
    <property type="molecule type" value="Genomic_DNA"/>
</dbReference>
<organism evidence="4 5">
    <name type="scientific">Leishmania lindenbergi</name>
    <dbReference type="NCBI Taxonomy" id="651832"/>
    <lineage>
        <taxon>Eukaryota</taxon>
        <taxon>Discoba</taxon>
        <taxon>Euglenozoa</taxon>
        <taxon>Kinetoplastea</taxon>
        <taxon>Metakinetoplastina</taxon>
        <taxon>Trypanosomatida</taxon>
        <taxon>Trypanosomatidae</taxon>
        <taxon>Leishmaniinae</taxon>
        <taxon>Leishmania</taxon>
    </lineage>
</organism>
<feature type="compositionally biased region" description="Basic and acidic residues" evidence="3">
    <location>
        <begin position="538"/>
        <end position="570"/>
    </location>
</feature>
<accession>A0AAW3ASZ2</accession>
<evidence type="ECO:0000256" key="2">
    <source>
        <dbReference type="ARBA" id="ARBA00022737"/>
    </source>
</evidence>
<dbReference type="GO" id="GO:0005737">
    <property type="term" value="C:cytoplasm"/>
    <property type="evidence" value="ECO:0007669"/>
    <property type="project" value="TreeGrafter"/>
</dbReference>
<feature type="compositionally biased region" description="Polar residues" evidence="3">
    <location>
        <begin position="524"/>
        <end position="537"/>
    </location>
</feature>
<feature type="region of interest" description="Disordered" evidence="3">
    <location>
        <begin position="896"/>
        <end position="930"/>
    </location>
</feature>
<feature type="region of interest" description="Disordered" evidence="3">
    <location>
        <begin position="1154"/>
        <end position="1175"/>
    </location>
</feature>
<dbReference type="InterPro" id="IPR032675">
    <property type="entry name" value="LRR_dom_sf"/>
</dbReference>